<sequence length="108" mass="11739">MLSTSYVLLTIVGCGIVTLLSRTLPFVLLKNHSLPPLVVELLSFVPITIMTALWVTNLFTQHLGHLPSVNYENLFASVPTVITAAITKSLLWIVIVGVVSLAILRAVM</sequence>
<evidence type="ECO:0000256" key="1">
    <source>
        <dbReference type="SAM" id="Phobius"/>
    </source>
</evidence>
<dbReference type="Proteomes" id="UP000449209">
    <property type="component" value="Unassembled WGS sequence"/>
</dbReference>
<protein>
    <submittedName>
        <fullName evidence="2">AzlD domain-containing protein</fullName>
    </submittedName>
</protein>
<feature type="transmembrane region" description="Helical" evidence="1">
    <location>
        <begin position="80"/>
        <end position="104"/>
    </location>
</feature>
<dbReference type="InterPro" id="IPR008407">
    <property type="entry name" value="Brnchd-chn_aa_trnsp_AzlD"/>
</dbReference>
<dbReference type="OrthoDB" id="7870017at2"/>
<organism evidence="2 3">
    <name type="scientific">Furfurilactobacillus milii</name>
    <dbReference type="NCBI Taxonomy" id="2888272"/>
    <lineage>
        <taxon>Bacteria</taxon>
        <taxon>Bacillati</taxon>
        <taxon>Bacillota</taxon>
        <taxon>Bacilli</taxon>
        <taxon>Lactobacillales</taxon>
        <taxon>Lactobacillaceae</taxon>
        <taxon>Furfurilactobacillus</taxon>
    </lineage>
</organism>
<keyword evidence="1" id="KW-0812">Transmembrane</keyword>
<gene>
    <name evidence="2" type="ORF">GB993_07615</name>
</gene>
<dbReference type="EMBL" id="WEZQ01000012">
    <property type="protein sequence ID" value="MYV17370.1"/>
    <property type="molecule type" value="Genomic_DNA"/>
</dbReference>
<feature type="transmembrane region" description="Helical" evidence="1">
    <location>
        <begin position="6"/>
        <end position="29"/>
    </location>
</feature>
<proteinExistence type="predicted"/>
<reference evidence="2 3" key="1">
    <citation type="journal article" date="2019" name="Appl. Environ. Microbiol.">
        <title>Genetic determinants of hydroxycinnamic acid metabolism in heterofermentative lactobacilli.</title>
        <authorList>
            <person name="Gaur G."/>
            <person name="Oh J.H."/>
            <person name="Filannino P."/>
            <person name="Gobbetti M."/>
            <person name="van Pijkeren J.P."/>
            <person name="Ganzle M.G."/>
        </authorList>
    </citation>
    <scope>NUCLEOTIDE SEQUENCE [LARGE SCALE GENOMIC DNA]</scope>
    <source>
        <strain evidence="2 3">C5</strain>
    </source>
</reference>
<comment type="caution">
    <text evidence="2">The sequence shown here is derived from an EMBL/GenBank/DDBJ whole genome shotgun (WGS) entry which is preliminary data.</text>
</comment>
<keyword evidence="1" id="KW-1133">Transmembrane helix</keyword>
<dbReference type="AlphaFoldDB" id="A0A6N9I333"/>
<accession>A0A6N9I333</accession>
<name>A0A6N9I333_9LACO</name>
<dbReference type="Pfam" id="PF05437">
    <property type="entry name" value="AzlD"/>
    <property type="match status" value="1"/>
</dbReference>
<feature type="transmembrane region" description="Helical" evidence="1">
    <location>
        <begin position="41"/>
        <end position="60"/>
    </location>
</feature>
<dbReference type="RefSeq" id="WP_161003763.1">
    <property type="nucleotide sequence ID" value="NZ_WEZQ01000012.1"/>
</dbReference>
<keyword evidence="1" id="KW-0472">Membrane</keyword>
<evidence type="ECO:0000313" key="2">
    <source>
        <dbReference type="EMBL" id="MYV17370.1"/>
    </source>
</evidence>
<evidence type="ECO:0000313" key="3">
    <source>
        <dbReference type="Proteomes" id="UP000449209"/>
    </source>
</evidence>